<evidence type="ECO:0000256" key="5">
    <source>
        <dbReference type="ARBA" id="ARBA00022832"/>
    </source>
</evidence>
<comment type="domain">
    <text evidence="11">The histidine box domains are involved in binding the catalytic metal ions.</text>
</comment>
<dbReference type="PANTHER" id="PTHR11351">
    <property type="entry name" value="ACYL-COA DESATURASE"/>
    <property type="match status" value="1"/>
</dbReference>
<comment type="subcellular location">
    <subcellularLocation>
        <location evidence="1">Membrane</location>
        <topology evidence="1">Multi-pass membrane protein</topology>
    </subcellularLocation>
</comment>
<dbReference type="PANTHER" id="PTHR11351:SF31">
    <property type="entry name" value="DESATURASE 1, ISOFORM A-RELATED"/>
    <property type="match status" value="1"/>
</dbReference>
<evidence type="ECO:0000256" key="10">
    <source>
        <dbReference type="ARBA" id="ARBA00023160"/>
    </source>
</evidence>
<keyword evidence="10 11" id="KW-0275">Fatty acid biosynthesis</keyword>
<keyword evidence="3 11" id="KW-0444">Lipid biosynthesis</keyword>
<organism evidence="13 14">
    <name type="scientific">Ditylenchus dipsaci</name>
    <dbReference type="NCBI Taxonomy" id="166011"/>
    <lineage>
        <taxon>Eukaryota</taxon>
        <taxon>Metazoa</taxon>
        <taxon>Ecdysozoa</taxon>
        <taxon>Nematoda</taxon>
        <taxon>Chromadorea</taxon>
        <taxon>Rhabditida</taxon>
        <taxon>Tylenchina</taxon>
        <taxon>Tylenchomorpha</taxon>
        <taxon>Sphaerularioidea</taxon>
        <taxon>Anguinidae</taxon>
        <taxon>Anguininae</taxon>
        <taxon>Ditylenchus</taxon>
    </lineage>
</organism>
<dbReference type="GO" id="GO:0005789">
    <property type="term" value="C:endoplasmic reticulum membrane"/>
    <property type="evidence" value="ECO:0007669"/>
    <property type="project" value="TreeGrafter"/>
</dbReference>
<evidence type="ECO:0000256" key="2">
    <source>
        <dbReference type="ARBA" id="ARBA00009295"/>
    </source>
</evidence>
<evidence type="ECO:0000256" key="12">
    <source>
        <dbReference type="SAM" id="Phobius"/>
    </source>
</evidence>
<dbReference type="InterPro" id="IPR015876">
    <property type="entry name" value="Acyl-CoA_DS"/>
</dbReference>
<evidence type="ECO:0000256" key="6">
    <source>
        <dbReference type="ARBA" id="ARBA00022989"/>
    </source>
</evidence>
<evidence type="ECO:0000256" key="11">
    <source>
        <dbReference type="RuleBase" id="RU000581"/>
    </source>
</evidence>
<proteinExistence type="inferred from homology"/>
<evidence type="ECO:0000313" key="13">
    <source>
        <dbReference type="Proteomes" id="UP000887574"/>
    </source>
</evidence>
<keyword evidence="7 11" id="KW-0560">Oxidoreductase</keyword>
<sequence>MSRTETTTQTTTNHPFCQNEEQFHMIQLKEVDYLKDIAKKDEFKPQIVWKMVIFYALLHAFSLYGCYQLITAAKWFTCAWVVFTWGIAVLGITAGAHRLYSHKCYSANLPLRIIVMIMNCVSHQNDMIDWARDHRCHHKWTDTDADPHNVIRGFLFSHIGWVLQKSTQRSEKWRRFYLPLAMLFCFVLPTAIPVYFWQEKALVAFSVAVFRYCCSLHSIFFVNSVAHTIGYRPYDSTISPTEVIWMTASTLGEGGHNYHHAFPQDYRTSEFHLYKHTLFNFTLAFIEFFAWLGWATDLKTVNRDTVKSHIIKHGQIELLSEKKISRIIIFCIFYIFIWKLQ</sequence>
<keyword evidence="13" id="KW-1185">Reference proteome</keyword>
<protein>
    <submittedName>
        <fullName evidence="14">Uncharacterized protein</fullName>
    </submittedName>
</protein>
<reference evidence="14" key="1">
    <citation type="submission" date="2022-11" db="UniProtKB">
        <authorList>
            <consortium name="WormBaseParasite"/>
        </authorList>
    </citation>
    <scope>IDENTIFICATION</scope>
</reference>
<keyword evidence="8" id="KW-0443">Lipid metabolism</keyword>
<feature type="transmembrane region" description="Helical" evidence="12">
    <location>
        <begin position="176"/>
        <end position="196"/>
    </location>
</feature>
<dbReference type="AlphaFoldDB" id="A0A915EQB2"/>
<dbReference type="Proteomes" id="UP000887574">
    <property type="component" value="Unplaced"/>
</dbReference>
<keyword evidence="5" id="KW-0276">Fatty acid metabolism</keyword>
<evidence type="ECO:0000256" key="9">
    <source>
        <dbReference type="ARBA" id="ARBA00023136"/>
    </source>
</evidence>
<keyword evidence="6 12" id="KW-1133">Transmembrane helix</keyword>
<feature type="transmembrane region" description="Helical" evidence="12">
    <location>
        <begin position="73"/>
        <end position="96"/>
    </location>
</feature>
<feature type="transmembrane region" description="Helical" evidence="12">
    <location>
        <begin position="202"/>
        <end position="222"/>
    </location>
</feature>
<dbReference type="GO" id="GO:0004768">
    <property type="term" value="F:stearoyl-CoA 9-desaturase activity"/>
    <property type="evidence" value="ECO:0007669"/>
    <property type="project" value="TreeGrafter"/>
</dbReference>
<dbReference type="PRINTS" id="PR00075">
    <property type="entry name" value="FACDDSATRASE"/>
</dbReference>
<dbReference type="GO" id="GO:0006636">
    <property type="term" value="P:unsaturated fatty acid biosynthetic process"/>
    <property type="evidence" value="ECO:0007669"/>
    <property type="project" value="TreeGrafter"/>
</dbReference>
<keyword evidence="4 11" id="KW-0812">Transmembrane</keyword>
<dbReference type="CDD" id="cd03505">
    <property type="entry name" value="Delta9-FADS-like"/>
    <property type="match status" value="1"/>
</dbReference>
<evidence type="ECO:0000256" key="3">
    <source>
        <dbReference type="ARBA" id="ARBA00022516"/>
    </source>
</evidence>
<feature type="transmembrane region" description="Helical" evidence="12">
    <location>
        <begin position="277"/>
        <end position="294"/>
    </location>
</feature>
<evidence type="ECO:0000256" key="4">
    <source>
        <dbReference type="ARBA" id="ARBA00022692"/>
    </source>
</evidence>
<evidence type="ECO:0000256" key="7">
    <source>
        <dbReference type="ARBA" id="ARBA00023002"/>
    </source>
</evidence>
<accession>A0A915EQB2</accession>
<evidence type="ECO:0000256" key="1">
    <source>
        <dbReference type="ARBA" id="ARBA00004141"/>
    </source>
</evidence>
<name>A0A915EQB2_9BILA</name>
<evidence type="ECO:0000313" key="14">
    <source>
        <dbReference type="WBParaSite" id="jg8673"/>
    </source>
</evidence>
<dbReference type="GO" id="GO:0005506">
    <property type="term" value="F:iron ion binding"/>
    <property type="evidence" value="ECO:0007669"/>
    <property type="project" value="TreeGrafter"/>
</dbReference>
<keyword evidence="9 12" id="KW-0472">Membrane</keyword>
<comment type="similarity">
    <text evidence="2 11">Belongs to the fatty acid desaturase type 1 family.</text>
</comment>
<feature type="transmembrane region" description="Helical" evidence="12">
    <location>
        <begin position="324"/>
        <end position="340"/>
    </location>
</feature>
<feature type="transmembrane region" description="Helical" evidence="12">
    <location>
        <begin position="47"/>
        <end position="67"/>
    </location>
</feature>
<evidence type="ECO:0000256" key="8">
    <source>
        <dbReference type="ARBA" id="ARBA00023098"/>
    </source>
</evidence>
<dbReference type="WBParaSite" id="jg8673">
    <property type="protein sequence ID" value="jg8673"/>
    <property type="gene ID" value="jg8673"/>
</dbReference>
<comment type="cofactor">
    <cofactor evidence="11">
        <name>Fe(2+)</name>
        <dbReference type="ChEBI" id="CHEBI:29033"/>
    </cofactor>
</comment>